<keyword evidence="4" id="KW-0378">Hydrolase</keyword>
<accession>A0AAV3QWL7</accession>
<evidence type="ECO:0000313" key="9">
    <source>
        <dbReference type="EMBL" id="GAA0166467.1"/>
    </source>
</evidence>
<dbReference type="FunFam" id="3.30.420.10:FF:000081">
    <property type="entry name" value="Exonuclease DPD1 chloroplastic/mitochondrial"/>
    <property type="match status" value="1"/>
</dbReference>
<comment type="caution">
    <text evidence="9">The sequence shown here is derived from an EMBL/GenBank/DDBJ whole genome shotgun (WGS) entry which is preliminary data.</text>
</comment>
<dbReference type="PANTHER" id="PTHR13058:SF19">
    <property type="entry name" value="LD40940P"/>
    <property type="match status" value="1"/>
</dbReference>
<keyword evidence="6" id="KW-0460">Magnesium</keyword>
<dbReference type="SMART" id="SM00479">
    <property type="entry name" value="EXOIII"/>
    <property type="match status" value="1"/>
</dbReference>
<keyword evidence="3" id="KW-0479">Metal-binding</keyword>
<dbReference type="SUPFAM" id="SSF53098">
    <property type="entry name" value="Ribonuclease H-like"/>
    <property type="match status" value="1"/>
</dbReference>
<dbReference type="GO" id="GO:0005737">
    <property type="term" value="C:cytoplasm"/>
    <property type="evidence" value="ECO:0007669"/>
    <property type="project" value="TreeGrafter"/>
</dbReference>
<dbReference type="Pfam" id="PF00929">
    <property type="entry name" value="RNase_T"/>
    <property type="match status" value="1"/>
</dbReference>
<dbReference type="InterPro" id="IPR036397">
    <property type="entry name" value="RNaseH_sf"/>
</dbReference>
<keyword evidence="2" id="KW-0540">Nuclease</keyword>
<feature type="domain" description="Exonuclease" evidence="8">
    <location>
        <begin position="133"/>
        <end position="313"/>
    </location>
</feature>
<evidence type="ECO:0000313" key="10">
    <source>
        <dbReference type="Proteomes" id="UP001454036"/>
    </source>
</evidence>
<keyword evidence="10" id="KW-1185">Reference proteome</keyword>
<keyword evidence="5" id="KW-0269">Exonuclease</keyword>
<evidence type="ECO:0000256" key="2">
    <source>
        <dbReference type="ARBA" id="ARBA00022722"/>
    </source>
</evidence>
<dbReference type="Gene3D" id="3.30.420.10">
    <property type="entry name" value="Ribonuclease H-like superfamily/Ribonuclease H"/>
    <property type="match status" value="1"/>
</dbReference>
<organism evidence="9 10">
    <name type="scientific">Lithospermum erythrorhizon</name>
    <name type="common">Purple gromwell</name>
    <name type="synonym">Lithospermum officinale var. erythrorhizon</name>
    <dbReference type="NCBI Taxonomy" id="34254"/>
    <lineage>
        <taxon>Eukaryota</taxon>
        <taxon>Viridiplantae</taxon>
        <taxon>Streptophyta</taxon>
        <taxon>Embryophyta</taxon>
        <taxon>Tracheophyta</taxon>
        <taxon>Spermatophyta</taxon>
        <taxon>Magnoliopsida</taxon>
        <taxon>eudicotyledons</taxon>
        <taxon>Gunneridae</taxon>
        <taxon>Pentapetalae</taxon>
        <taxon>asterids</taxon>
        <taxon>lamiids</taxon>
        <taxon>Boraginales</taxon>
        <taxon>Boraginaceae</taxon>
        <taxon>Boraginoideae</taxon>
        <taxon>Lithospermeae</taxon>
        <taxon>Lithospermum</taxon>
    </lineage>
</organism>
<protein>
    <recommendedName>
        <fullName evidence="8">Exonuclease domain-containing protein</fullName>
    </recommendedName>
</protein>
<dbReference type="InterPro" id="IPR040393">
    <property type="entry name" value="TREX1/2"/>
</dbReference>
<gene>
    <name evidence="9" type="ORF">LIER_21615</name>
</gene>
<dbReference type="CDD" id="cd06127">
    <property type="entry name" value="DEDDh"/>
    <property type="match status" value="1"/>
</dbReference>
<dbReference type="GO" id="GO:0006308">
    <property type="term" value="P:DNA catabolic process"/>
    <property type="evidence" value="ECO:0007669"/>
    <property type="project" value="TreeGrafter"/>
</dbReference>
<evidence type="ECO:0000256" key="1">
    <source>
        <dbReference type="ARBA" id="ARBA00001946"/>
    </source>
</evidence>
<comment type="cofactor">
    <cofactor evidence="1">
        <name>Mg(2+)</name>
        <dbReference type="ChEBI" id="CHEBI:18420"/>
    </cofactor>
</comment>
<dbReference type="GO" id="GO:0003676">
    <property type="term" value="F:nucleic acid binding"/>
    <property type="evidence" value="ECO:0007669"/>
    <property type="project" value="InterPro"/>
</dbReference>
<proteinExistence type="inferred from homology"/>
<dbReference type="InterPro" id="IPR012337">
    <property type="entry name" value="RNaseH-like_sf"/>
</dbReference>
<dbReference type="PANTHER" id="PTHR13058">
    <property type="entry name" value="THREE PRIME REPAIR EXONUCLEASE 1, 2"/>
    <property type="match status" value="1"/>
</dbReference>
<evidence type="ECO:0000256" key="5">
    <source>
        <dbReference type="ARBA" id="ARBA00022839"/>
    </source>
</evidence>
<sequence>MRTVAMCFSLMQFPRCRIHTLSSSWWGCFQQHGQRYTEVHGSKVHCLNKYDPEGGFTRKWIRRTVTTKTLTGKGSVTKKTTIQRELTNETLGTSTNAYTPEITELESTQVESVQYYNIQQVVAENKDISKFVTYLVFDIETTGFSRENDRIIEIAIQDLRGGKNSTFQTLVNPGCAIPNSHVHHIYNSMVNRNDVPRMEDLIPILLQYVRSRQKPSGYVVWIAHNARVFDVPFLIKEFNRHSFEIPSNWSFIDTLPLARELIKSGGENVPPKASVQALREHFEIPQFGAAHRALSDVRCLSLIFQRLIFLLKYTASRLIEKHSFSFRDFDSNSSKKKSSG</sequence>
<evidence type="ECO:0000256" key="3">
    <source>
        <dbReference type="ARBA" id="ARBA00022723"/>
    </source>
</evidence>
<name>A0AAV3QWL7_LITER</name>
<evidence type="ECO:0000256" key="7">
    <source>
        <dbReference type="ARBA" id="ARBA00025769"/>
    </source>
</evidence>
<dbReference type="GO" id="GO:0008296">
    <property type="term" value="F:3'-5'-DNA exonuclease activity"/>
    <property type="evidence" value="ECO:0007669"/>
    <property type="project" value="TreeGrafter"/>
</dbReference>
<dbReference type="InterPro" id="IPR013520">
    <property type="entry name" value="Ribonucl_H"/>
</dbReference>
<dbReference type="Proteomes" id="UP001454036">
    <property type="component" value="Unassembled WGS sequence"/>
</dbReference>
<dbReference type="AlphaFoldDB" id="A0AAV3QWL7"/>
<evidence type="ECO:0000256" key="4">
    <source>
        <dbReference type="ARBA" id="ARBA00022801"/>
    </source>
</evidence>
<dbReference type="GO" id="GO:0046872">
    <property type="term" value="F:metal ion binding"/>
    <property type="evidence" value="ECO:0007669"/>
    <property type="project" value="UniProtKB-KW"/>
</dbReference>
<evidence type="ECO:0000256" key="6">
    <source>
        <dbReference type="ARBA" id="ARBA00022842"/>
    </source>
</evidence>
<comment type="similarity">
    <text evidence="7">Belongs to the exonuclease superfamily. TREX family.</text>
</comment>
<evidence type="ECO:0000259" key="8">
    <source>
        <dbReference type="SMART" id="SM00479"/>
    </source>
</evidence>
<dbReference type="EMBL" id="BAABME010005734">
    <property type="protein sequence ID" value="GAA0166467.1"/>
    <property type="molecule type" value="Genomic_DNA"/>
</dbReference>
<reference evidence="9 10" key="1">
    <citation type="submission" date="2024-01" db="EMBL/GenBank/DDBJ databases">
        <title>The complete chloroplast genome sequence of Lithospermum erythrorhizon: insights into the phylogenetic relationship among Boraginaceae species and the maternal lineages of purple gromwells.</title>
        <authorList>
            <person name="Okada T."/>
            <person name="Watanabe K."/>
        </authorList>
    </citation>
    <scope>NUCLEOTIDE SEQUENCE [LARGE SCALE GENOMIC DNA]</scope>
</reference>